<comment type="caution">
    <text evidence="4">The sequence shown here is derived from an EMBL/GenBank/DDBJ whole genome shotgun (WGS) entry which is preliminary data.</text>
</comment>
<accession>A0ABU5P239</accession>
<dbReference type="PRINTS" id="PR01217">
    <property type="entry name" value="PRICHEXTENSN"/>
</dbReference>
<feature type="compositionally biased region" description="Low complexity" evidence="1">
    <location>
        <begin position="228"/>
        <end position="241"/>
    </location>
</feature>
<sequence>MGNARSRAAGVSLLLAMSASGVCHANNVQLIFAAENALYAAGFDIGQADGWMDESLTRAIQQYQTQNPNLSRSGTLDSDTLTALGISAPSTRLVMGNVVPSRAEAMSALGLTTAKGLSASTPAAPVKKVRRAPETGLQPVAPFTADAPEQPKPVATVTQASPKPTTPVEPSRPTAAARQPEPAPKPVVESVTAPVATATIAAEPTSKPEMPLSTQPVPTAAPEPVSAPAPSAEPAQVPPAQTADAPAEPNDATLASASDAPSSESPAKASTMEIDVPQEAASTVPEPTPPTPTQVADAPKTERPAPSSTGSFFSSLFDFLFGWLV</sequence>
<feature type="domain" description="Peptidoglycan binding-like" evidence="3">
    <location>
        <begin position="33"/>
        <end position="84"/>
    </location>
</feature>
<feature type="chain" id="PRO_5046826482" evidence="2">
    <location>
        <begin position="26"/>
        <end position="325"/>
    </location>
</feature>
<reference evidence="4 5" key="1">
    <citation type="submission" date="2023-12" db="EMBL/GenBank/DDBJ databases">
        <title>Marinobacter qingdaonensis sp. nov., isolated from the intertidal sediment of Qingdao, PR China.</title>
        <authorList>
            <person name="Li Y."/>
        </authorList>
    </citation>
    <scope>NUCLEOTIDE SEQUENCE [LARGE SCALE GENOMIC DNA]</scope>
    <source>
        <strain evidence="4 5">ASW11-75</strain>
    </source>
</reference>
<dbReference type="SUPFAM" id="SSF47090">
    <property type="entry name" value="PGBD-like"/>
    <property type="match status" value="1"/>
</dbReference>
<evidence type="ECO:0000259" key="3">
    <source>
        <dbReference type="Pfam" id="PF01471"/>
    </source>
</evidence>
<dbReference type="InterPro" id="IPR002477">
    <property type="entry name" value="Peptidoglycan-bd-like"/>
</dbReference>
<dbReference type="InterPro" id="IPR036365">
    <property type="entry name" value="PGBD-like_sf"/>
</dbReference>
<keyword evidence="2" id="KW-0732">Signal</keyword>
<gene>
    <name evidence="4" type="ORF">U5822_15785</name>
</gene>
<evidence type="ECO:0000256" key="2">
    <source>
        <dbReference type="SAM" id="SignalP"/>
    </source>
</evidence>
<dbReference type="RefSeq" id="WP_322856569.1">
    <property type="nucleotide sequence ID" value="NZ_JAYDCJ010000003.1"/>
</dbReference>
<feature type="compositionally biased region" description="Low complexity" evidence="1">
    <location>
        <begin position="191"/>
        <end position="205"/>
    </location>
</feature>
<feature type="signal peptide" evidence="2">
    <location>
        <begin position="1"/>
        <end position="25"/>
    </location>
</feature>
<dbReference type="InterPro" id="IPR036366">
    <property type="entry name" value="PGBDSf"/>
</dbReference>
<keyword evidence="5" id="KW-1185">Reference proteome</keyword>
<dbReference type="Pfam" id="PF01471">
    <property type="entry name" value="PG_binding_1"/>
    <property type="match status" value="1"/>
</dbReference>
<evidence type="ECO:0000313" key="5">
    <source>
        <dbReference type="Proteomes" id="UP001305746"/>
    </source>
</evidence>
<dbReference type="Proteomes" id="UP001305746">
    <property type="component" value="Unassembled WGS sequence"/>
</dbReference>
<protein>
    <submittedName>
        <fullName evidence="4">Peptidoglycan-binding protein</fullName>
    </submittedName>
</protein>
<proteinExistence type="predicted"/>
<name>A0ABU5P239_9GAMM</name>
<feature type="compositionally biased region" description="Low complexity" evidence="1">
    <location>
        <begin position="255"/>
        <end position="270"/>
    </location>
</feature>
<organism evidence="4 5">
    <name type="scientific">Marinobacter qingdaonensis</name>
    <dbReference type="NCBI Taxonomy" id="3108486"/>
    <lineage>
        <taxon>Bacteria</taxon>
        <taxon>Pseudomonadati</taxon>
        <taxon>Pseudomonadota</taxon>
        <taxon>Gammaproteobacteria</taxon>
        <taxon>Pseudomonadales</taxon>
        <taxon>Marinobacteraceae</taxon>
        <taxon>Marinobacter</taxon>
    </lineage>
</organism>
<evidence type="ECO:0000313" key="4">
    <source>
        <dbReference type="EMBL" id="MEA1082136.1"/>
    </source>
</evidence>
<evidence type="ECO:0000256" key="1">
    <source>
        <dbReference type="SAM" id="MobiDB-lite"/>
    </source>
</evidence>
<dbReference type="EMBL" id="JAYDCJ010000003">
    <property type="protein sequence ID" value="MEA1082136.1"/>
    <property type="molecule type" value="Genomic_DNA"/>
</dbReference>
<feature type="region of interest" description="Disordered" evidence="1">
    <location>
        <begin position="117"/>
        <end position="309"/>
    </location>
</feature>
<dbReference type="Gene3D" id="1.10.101.10">
    <property type="entry name" value="PGBD-like superfamily/PGBD"/>
    <property type="match status" value="1"/>
</dbReference>